<dbReference type="OrthoDB" id="6597859at2759"/>
<proteinExistence type="predicted"/>
<reference evidence="3" key="1">
    <citation type="submission" date="2021-12" db="EMBL/GenBank/DDBJ databases">
        <authorList>
            <person name="Martin H S."/>
        </authorList>
    </citation>
    <scope>NUCLEOTIDE SEQUENCE</scope>
</reference>
<dbReference type="SUPFAM" id="SSF57625">
    <property type="entry name" value="Invertebrate chitin-binding proteins"/>
    <property type="match status" value="1"/>
</dbReference>
<feature type="region of interest" description="Disordered" evidence="1">
    <location>
        <begin position="203"/>
        <end position="231"/>
    </location>
</feature>
<dbReference type="Gene3D" id="2.170.140.10">
    <property type="entry name" value="Chitin binding domain"/>
    <property type="match status" value="1"/>
</dbReference>
<dbReference type="Proteomes" id="UP000838878">
    <property type="component" value="Chromosome 14"/>
</dbReference>
<sequence>MAAVPLGRSLGEGELDIEGVCMESGMACQNCTHAVTCIPLPVGWLKVPLQQCSNGQTCNAHLGQCSNDAVPECEEITQKYSHVCEQVGIFPDAYDCRKFHLCSPPDGLPDGRPAEHRAAMCPRHYGYDPSTAQCSIKLKNGQCSQKPVPNCTKVGQSGALHSSANHYYVCLSRHGNLYPQIFICPHGWYFWGSYCRPEPEFKPNGSSKCTDDKKNDEGTKSKEDTHSKEKHDDIVNNNLIKTTSKPIYKIDDFFSTEKAITYPADTFLADKFDLTNYEVIDDVPPMNDEFANSFESGSDFW</sequence>
<accession>A0A8J9UI91</accession>
<dbReference type="GO" id="GO:0008061">
    <property type="term" value="F:chitin binding"/>
    <property type="evidence" value="ECO:0007669"/>
    <property type="project" value="InterPro"/>
</dbReference>
<dbReference type="InterPro" id="IPR036508">
    <property type="entry name" value="Chitin-bd_dom_sf"/>
</dbReference>
<feature type="compositionally biased region" description="Basic and acidic residues" evidence="1">
    <location>
        <begin position="209"/>
        <end position="231"/>
    </location>
</feature>
<dbReference type="Pfam" id="PF01607">
    <property type="entry name" value="CBM_14"/>
    <property type="match status" value="1"/>
</dbReference>
<dbReference type="AlphaFoldDB" id="A0A8J9UI91"/>
<evidence type="ECO:0000313" key="4">
    <source>
        <dbReference type="Proteomes" id="UP000838878"/>
    </source>
</evidence>
<evidence type="ECO:0000259" key="2">
    <source>
        <dbReference type="PROSITE" id="PS50940"/>
    </source>
</evidence>
<dbReference type="EMBL" id="OV170234">
    <property type="protein sequence ID" value="CAH0719644.1"/>
    <property type="molecule type" value="Genomic_DNA"/>
</dbReference>
<protein>
    <recommendedName>
        <fullName evidence="2">Chitin-binding type-2 domain-containing protein</fullName>
    </recommendedName>
</protein>
<feature type="domain" description="Chitin-binding type-2" evidence="2">
    <location>
        <begin position="81"/>
        <end position="145"/>
    </location>
</feature>
<dbReference type="InterPro" id="IPR002557">
    <property type="entry name" value="Chitin-bd_dom"/>
</dbReference>
<evidence type="ECO:0000256" key="1">
    <source>
        <dbReference type="SAM" id="MobiDB-lite"/>
    </source>
</evidence>
<evidence type="ECO:0000313" key="3">
    <source>
        <dbReference type="EMBL" id="CAH0719644.1"/>
    </source>
</evidence>
<dbReference type="PROSITE" id="PS50940">
    <property type="entry name" value="CHIT_BIND_II"/>
    <property type="match status" value="1"/>
</dbReference>
<organism evidence="3 4">
    <name type="scientific">Brenthis ino</name>
    <name type="common">lesser marbled fritillary</name>
    <dbReference type="NCBI Taxonomy" id="405034"/>
    <lineage>
        <taxon>Eukaryota</taxon>
        <taxon>Metazoa</taxon>
        <taxon>Ecdysozoa</taxon>
        <taxon>Arthropoda</taxon>
        <taxon>Hexapoda</taxon>
        <taxon>Insecta</taxon>
        <taxon>Pterygota</taxon>
        <taxon>Neoptera</taxon>
        <taxon>Endopterygota</taxon>
        <taxon>Lepidoptera</taxon>
        <taxon>Glossata</taxon>
        <taxon>Ditrysia</taxon>
        <taxon>Papilionoidea</taxon>
        <taxon>Nymphalidae</taxon>
        <taxon>Heliconiinae</taxon>
        <taxon>Argynnini</taxon>
        <taxon>Brenthis</taxon>
    </lineage>
</organism>
<feature type="non-terminal residue" evidence="3">
    <location>
        <position position="301"/>
    </location>
</feature>
<name>A0A8J9UI91_9NEOP</name>
<keyword evidence="4" id="KW-1185">Reference proteome</keyword>
<dbReference type="GO" id="GO:0005576">
    <property type="term" value="C:extracellular region"/>
    <property type="evidence" value="ECO:0007669"/>
    <property type="project" value="InterPro"/>
</dbReference>
<gene>
    <name evidence="3" type="ORF">BINO364_LOCUS5955</name>
</gene>